<dbReference type="RefSeq" id="WP_104431593.1">
    <property type="nucleotide sequence ID" value="NZ_PTJD01000002.1"/>
</dbReference>
<feature type="transmembrane region" description="Helical" evidence="2">
    <location>
        <begin position="82"/>
        <end position="103"/>
    </location>
</feature>
<dbReference type="EMBL" id="PTJD01000002">
    <property type="protein sequence ID" value="PPK98180.1"/>
    <property type="molecule type" value="Genomic_DNA"/>
</dbReference>
<protein>
    <submittedName>
        <fullName evidence="3">Uncharacterized protein</fullName>
    </submittedName>
</protein>
<keyword evidence="4" id="KW-1185">Reference proteome</keyword>
<name>A0A2S6IV80_9ACTN</name>
<feature type="compositionally biased region" description="Basic residues" evidence="1">
    <location>
        <begin position="142"/>
        <end position="159"/>
    </location>
</feature>
<evidence type="ECO:0000313" key="3">
    <source>
        <dbReference type="EMBL" id="PPK98180.1"/>
    </source>
</evidence>
<feature type="transmembrane region" description="Helical" evidence="2">
    <location>
        <begin position="25"/>
        <end position="44"/>
    </location>
</feature>
<evidence type="ECO:0000256" key="1">
    <source>
        <dbReference type="SAM" id="MobiDB-lite"/>
    </source>
</evidence>
<proteinExistence type="predicted"/>
<organism evidence="3 4">
    <name type="scientific">Kineococcus xinjiangensis</name>
    <dbReference type="NCBI Taxonomy" id="512762"/>
    <lineage>
        <taxon>Bacteria</taxon>
        <taxon>Bacillati</taxon>
        <taxon>Actinomycetota</taxon>
        <taxon>Actinomycetes</taxon>
        <taxon>Kineosporiales</taxon>
        <taxon>Kineosporiaceae</taxon>
        <taxon>Kineococcus</taxon>
    </lineage>
</organism>
<keyword evidence="2" id="KW-1133">Transmembrane helix</keyword>
<gene>
    <name evidence="3" type="ORF">CLV92_102333</name>
</gene>
<reference evidence="3 4" key="1">
    <citation type="submission" date="2018-02" db="EMBL/GenBank/DDBJ databases">
        <title>Genomic Encyclopedia of Archaeal and Bacterial Type Strains, Phase II (KMG-II): from individual species to whole genera.</title>
        <authorList>
            <person name="Goeker M."/>
        </authorList>
    </citation>
    <scope>NUCLEOTIDE SEQUENCE [LARGE SCALE GENOMIC DNA]</scope>
    <source>
        <strain evidence="3 4">DSM 22857</strain>
    </source>
</reference>
<evidence type="ECO:0000313" key="4">
    <source>
        <dbReference type="Proteomes" id="UP000239485"/>
    </source>
</evidence>
<sequence>MNRGLPEGWEPVEEPLLSWRARAQLTLLAMGATAALAWHAAVAATSGGVDLAEPDATLGALARLAPVSGLGPDAPANPGLTAALWGALLLLELVAYLAAAWQVGSWRARRRRRAARRAAAVVGERAAGERVPPERPVEARSRVRRCARTPAPPRRHGRH</sequence>
<accession>A0A2S6IV80</accession>
<dbReference type="AlphaFoldDB" id="A0A2S6IV80"/>
<keyword evidence="2" id="KW-0812">Transmembrane</keyword>
<keyword evidence="2" id="KW-0472">Membrane</keyword>
<comment type="caution">
    <text evidence="3">The sequence shown here is derived from an EMBL/GenBank/DDBJ whole genome shotgun (WGS) entry which is preliminary data.</text>
</comment>
<dbReference type="Proteomes" id="UP000239485">
    <property type="component" value="Unassembled WGS sequence"/>
</dbReference>
<feature type="region of interest" description="Disordered" evidence="1">
    <location>
        <begin position="124"/>
        <end position="159"/>
    </location>
</feature>
<feature type="compositionally biased region" description="Basic and acidic residues" evidence="1">
    <location>
        <begin position="126"/>
        <end position="141"/>
    </location>
</feature>
<evidence type="ECO:0000256" key="2">
    <source>
        <dbReference type="SAM" id="Phobius"/>
    </source>
</evidence>